<dbReference type="InterPro" id="IPR001296">
    <property type="entry name" value="Glyco_trans_1"/>
</dbReference>
<organism evidence="2">
    <name type="scientific">Blautia hansenii</name>
    <name type="common">Ruminococcus hansenii</name>
    <dbReference type="NCBI Taxonomy" id="1322"/>
    <lineage>
        <taxon>Bacteria</taxon>
        <taxon>Bacillati</taxon>
        <taxon>Bacillota</taxon>
        <taxon>Clostridia</taxon>
        <taxon>Lachnospirales</taxon>
        <taxon>Lachnospiraceae</taxon>
        <taxon>Blautia</taxon>
    </lineage>
</organism>
<dbReference type="PANTHER" id="PTHR45947">
    <property type="entry name" value="SULFOQUINOVOSYL TRANSFERASE SQD2"/>
    <property type="match status" value="1"/>
</dbReference>
<dbReference type="Pfam" id="PF00534">
    <property type="entry name" value="Glycos_transf_1"/>
    <property type="match status" value="1"/>
</dbReference>
<accession>A0A6N2RG37</accession>
<feature type="domain" description="Glycosyl transferase family 1" evidence="1">
    <location>
        <begin position="223"/>
        <end position="387"/>
    </location>
</feature>
<evidence type="ECO:0000259" key="1">
    <source>
        <dbReference type="Pfam" id="PF00534"/>
    </source>
</evidence>
<dbReference type="InterPro" id="IPR050194">
    <property type="entry name" value="Glycosyltransferase_grp1"/>
</dbReference>
<dbReference type="GO" id="GO:0016757">
    <property type="term" value="F:glycosyltransferase activity"/>
    <property type="evidence" value="ECO:0007669"/>
    <property type="project" value="UniProtKB-KW"/>
</dbReference>
<keyword evidence="2" id="KW-0808">Transferase</keyword>
<reference evidence="2" key="1">
    <citation type="submission" date="2019-11" db="EMBL/GenBank/DDBJ databases">
        <authorList>
            <person name="Feng L."/>
        </authorList>
    </citation>
    <scope>NUCLEOTIDE SEQUENCE</scope>
    <source>
        <strain evidence="2">BhanseniiLFYP23</strain>
    </source>
</reference>
<gene>
    <name evidence="2" type="primary">gtf1</name>
    <name evidence="2" type="ORF">BHLFYP23_01613</name>
</gene>
<name>A0A6N2RG37_BLAHA</name>
<keyword evidence="2" id="KW-0328">Glycosyltransferase</keyword>
<dbReference type="RefSeq" id="WP_156341877.1">
    <property type="nucleotide sequence ID" value="NZ_CACRSY010000005.1"/>
</dbReference>
<protein>
    <submittedName>
        <fullName evidence="2">Glycosyltransferase Gtf1</fullName>
        <ecNumber evidence="2">2.4.1.-</ecNumber>
    </submittedName>
</protein>
<evidence type="ECO:0000313" key="2">
    <source>
        <dbReference type="EMBL" id="VYS79962.1"/>
    </source>
</evidence>
<proteinExistence type="predicted"/>
<dbReference type="AlphaFoldDB" id="A0A6N2RG37"/>
<dbReference type="EMBL" id="CACRSY010000005">
    <property type="protein sequence ID" value="VYS79962.1"/>
    <property type="molecule type" value="Genomic_DNA"/>
</dbReference>
<sequence length="412" mass="48325">MNVLLVVNYQREIPPFMITEIKYAEKEFNYIEYINPHLDNDNSCEIESTNVIFTEAKKKRLNVYINTFWGLFRKEVRKDVLEAIKTRKFGIQFILHLLKEIYPSEVVFQILKKRMDMKYSDDNVCVLSAWFNSNAYAVARLKRRYPQIEAVSYAHAFEVNPERGPFIKLSMNDYKHTFLDNVYFISKNVMMSYLNELGYKDQIFLNRINVHYLGTINRDSYSKKENSKVFHLLSCSGMSHVKRIELILKMLENWKFGSILWTHIGCGPLWEEIKQQSINIESENPNVKINLLGKLTNREVHEFYRKNSIDLFINVSKSEGLPVSIMEAISYGVPVIATDVGGTSEIVNDKTGFLISSNPNIREIEKIIKNYIELPRDKKELLKKNAKTFWEEKFDADKNGPMFYKNLLKNLK</sequence>
<dbReference type="PANTHER" id="PTHR45947:SF3">
    <property type="entry name" value="SULFOQUINOVOSYL TRANSFERASE SQD2"/>
    <property type="match status" value="1"/>
</dbReference>
<dbReference type="Gene3D" id="3.40.50.2000">
    <property type="entry name" value="Glycogen Phosphorylase B"/>
    <property type="match status" value="1"/>
</dbReference>
<dbReference type="SUPFAM" id="SSF53756">
    <property type="entry name" value="UDP-Glycosyltransferase/glycogen phosphorylase"/>
    <property type="match status" value="1"/>
</dbReference>
<dbReference type="EC" id="2.4.1.-" evidence="2"/>